<dbReference type="Pfam" id="PF00605">
    <property type="entry name" value="IRF"/>
    <property type="match status" value="1"/>
</dbReference>
<dbReference type="PANTHER" id="PTHR11949">
    <property type="entry name" value="INTERFERON REGULATORY FACTOR"/>
    <property type="match status" value="1"/>
</dbReference>
<name>A0A3Q2P001_FUNHE</name>
<evidence type="ECO:0000313" key="5">
    <source>
        <dbReference type="Proteomes" id="UP000265000"/>
    </source>
</evidence>
<dbReference type="Proteomes" id="UP000265000">
    <property type="component" value="Unplaced"/>
</dbReference>
<feature type="compositionally biased region" description="Basic and acidic residues" evidence="1">
    <location>
        <begin position="125"/>
        <end position="135"/>
    </location>
</feature>
<dbReference type="InterPro" id="IPR036390">
    <property type="entry name" value="WH_DNA-bd_sf"/>
</dbReference>
<proteinExistence type="predicted"/>
<feature type="region of interest" description="Disordered" evidence="1">
    <location>
        <begin position="267"/>
        <end position="358"/>
    </location>
</feature>
<feature type="domain" description="IRF tryptophan pentad repeat" evidence="3">
    <location>
        <begin position="1"/>
        <end position="112"/>
    </location>
</feature>
<dbReference type="GeneTree" id="ENSGT00940000159063"/>
<evidence type="ECO:0000256" key="1">
    <source>
        <dbReference type="SAM" id="MobiDB-lite"/>
    </source>
</evidence>
<organism evidence="4 5">
    <name type="scientific">Fundulus heteroclitus</name>
    <name type="common">Killifish</name>
    <name type="synonym">Mummichog</name>
    <dbReference type="NCBI Taxonomy" id="8078"/>
    <lineage>
        <taxon>Eukaryota</taxon>
        <taxon>Metazoa</taxon>
        <taxon>Chordata</taxon>
        <taxon>Craniata</taxon>
        <taxon>Vertebrata</taxon>
        <taxon>Euteleostomi</taxon>
        <taxon>Actinopterygii</taxon>
        <taxon>Neopterygii</taxon>
        <taxon>Teleostei</taxon>
        <taxon>Neoteleostei</taxon>
        <taxon>Acanthomorphata</taxon>
        <taxon>Ovalentaria</taxon>
        <taxon>Atherinomorphae</taxon>
        <taxon>Cyprinodontiformes</taxon>
        <taxon>Fundulidae</taxon>
        <taxon>Fundulus</taxon>
    </lineage>
</organism>
<dbReference type="GO" id="GO:0000981">
    <property type="term" value="F:DNA-binding transcription factor activity, RNA polymerase II-specific"/>
    <property type="evidence" value="ECO:0007669"/>
    <property type="project" value="TreeGrafter"/>
</dbReference>
<dbReference type="Ensembl" id="ENSFHET00000007526.1">
    <property type="protein sequence ID" value="ENSFHEP00000005224.1"/>
    <property type="gene ID" value="ENSFHEG00000006198.1"/>
</dbReference>
<dbReference type="InterPro" id="IPR036388">
    <property type="entry name" value="WH-like_DNA-bd_sf"/>
</dbReference>
<sequence>MCLRPFYQLPSHRIINIFFLTVCVSTCPLLGHHARGKNEDAAVAGGADQLLSDPRTEVGQQRKYQPGVDRPDPKTWKANFRCAMNSLPDIEEVKDKSIKKGTNAFRVYKMLSFTERSLKKGKKKADKEGKSKGGKEGASLSPNSTFSEAYAGPIDCSRQAALKEEALELTVTHSGSGTARRHLVLVPRVPAQILPCAEVQRVLTERVCANRSAPQFSRGARDPERAAARRVPDDRSDHRERGADRQLLPLVPAADLAGVFVLRQRHGERHGGQQRGGGPDVEAGIPVGAPDPSVFPPRHGHLRQPEQAQLQGDHPEGPHAPHQLPHRRLDARPHPQPALAHAEQPRPRGARQRHQEDL</sequence>
<feature type="chain" id="PRO_5018704987" evidence="2">
    <location>
        <begin position="27"/>
        <end position="358"/>
    </location>
</feature>
<feature type="region of interest" description="Disordered" evidence="1">
    <location>
        <begin position="214"/>
        <end position="249"/>
    </location>
</feature>
<dbReference type="AlphaFoldDB" id="A0A3Q2P001"/>
<dbReference type="Gene3D" id="1.10.10.10">
    <property type="entry name" value="Winged helix-like DNA-binding domain superfamily/Winged helix DNA-binding domain"/>
    <property type="match status" value="1"/>
</dbReference>
<keyword evidence="5" id="KW-1185">Reference proteome</keyword>
<dbReference type="PANTHER" id="PTHR11949:SF22">
    <property type="entry name" value="INTERFERON REGULATORY FACTOR 2"/>
    <property type="match status" value="1"/>
</dbReference>
<dbReference type="PROSITE" id="PS51507">
    <property type="entry name" value="IRF_2"/>
    <property type="match status" value="1"/>
</dbReference>
<dbReference type="GO" id="GO:0005634">
    <property type="term" value="C:nucleus"/>
    <property type="evidence" value="ECO:0007669"/>
    <property type="project" value="TreeGrafter"/>
</dbReference>
<dbReference type="InterPro" id="IPR001346">
    <property type="entry name" value="Interferon_reg_fact_DNA-bd_dom"/>
</dbReference>
<feature type="region of interest" description="Disordered" evidence="1">
    <location>
        <begin position="49"/>
        <end position="74"/>
    </location>
</feature>
<accession>A0A3Q2P001</accession>
<protein>
    <submittedName>
        <fullName evidence="4">Interferon regulatory factor 2</fullName>
    </submittedName>
</protein>
<evidence type="ECO:0000259" key="3">
    <source>
        <dbReference type="PROSITE" id="PS51507"/>
    </source>
</evidence>
<dbReference type="GO" id="GO:0002376">
    <property type="term" value="P:immune system process"/>
    <property type="evidence" value="ECO:0007669"/>
    <property type="project" value="TreeGrafter"/>
</dbReference>
<keyword evidence="2" id="KW-0732">Signal</keyword>
<feature type="signal peptide" evidence="2">
    <location>
        <begin position="1"/>
        <end position="26"/>
    </location>
</feature>
<evidence type="ECO:0000313" key="4">
    <source>
        <dbReference type="Ensembl" id="ENSFHEP00000005224.1"/>
    </source>
</evidence>
<feature type="compositionally biased region" description="Basic and acidic residues" evidence="1">
    <location>
        <begin position="219"/>
        <end position="244"/>
    </location>
</feature>
<reference evidence="4" key="1">
    <citation type="submission" date="2025-08" db="UniProtKB">
        <authorList>
            <consortium name="Ensembl"/>
        </authorList>
    </citation>
    <scope>IDENTIFICATION</scope>
</reference>
<dbReference type="STRING" id="8078.ENSFHEP00000005224"/>
<dbReference type="SUPFAM" id="SSF46785">
    <property type="entry name" value="Winged helix' DNA-binding domain"/>
    <property type="match status" value="1"/>
</dbReference>
<dbReference type="SMART" id="SM00348">
    <property type="entry name" value="IRF"/>
    <property type="match status" value="1"/>
</dbReference>
<reference evidence="4" key="2">
    <citation type="submission" date="2025-09" db="UniProtKB">
        <authorList>
            <consortium name="Ensembl"/>
        </authorList>
    </citation>
    <scope>IDENTIFICATION</scope>
</reference>
<evidence type="ECO:0000256" key="2">
    <source>
        <dbReference type="SAM" id="SignalP"/>
    </source>
</evidence>
<dbReference type="GO" id="GO:0000978">
    <property type="term" value="F:RNA polymerase II cis-regulatory region sequence-specific DNA binding"/>
    <property type="evidence" value="ECO:0007669"/>
    <property type="project" value="TreeGrafter"/>
</dbReference>
<feature type="region of interest" description="Disordered" evidence="1">
    <location>
        <begin position="119"/>
        <end position="144"/>
    </location>
</feature>